<evidence type="ECO:0000313" key="4">
    <source>
        <dbReference type="EMBL" id="VEE93160.1"/>
    </source>
</evidence>
<dbReference type="Proteomes" id="UP000268529">
    <property type="component" value="Chromosome"/>
</dbReference>
<dbReference type="RefSeq" id="WP_081978355.1">
    <property type="nucleotide sequence ID" value="NZ_LR134310.1"/>
</dbReference>
<reference evidence="2 5" key="1">
    <citation type="submission" date="2018-12" db="EMBL/GenBank/DDBJ databases">
        <authorList>
            <consortium name="Pathogen Informatics"/>
        </authorList>
    </citation>
    <scope>NUCLEOTIDE SEQUENCE [LARGE SCALE GENOMIC DNA]</scope>
    <source>
        <strain evidence="2 5">NCTC8529</strain>
    </source>
</reference>
<dbReference type="AlphaFoldDB" id="A0AAX3FH05"/>
<organism evidence="2 5">
    <name type="scientific">Actinobacillus equuli</name>
    <dbReference type="NCBI Taxonomy" id="718"/>
    <lineage>
        <taxon>Bacteria</taxon>
        <taxon>Pseudomonadati</taxon>
        <taxon>Pseudomonadota</taxon>
        <taxon>Gammaproteobacteria</taxon>
        <taxon>Pasteurellales</taxon>
        <taxon>Pasteurellaceae</taxon>
        <taxon>Actinobacillus</taxon>
    </lineage>
</organism>
<feature type="transmembrane region" description="Helical" evidence="1">
    <location>
        <begin position="43"/>
        <end position="65"/>
    </location>
</feature>
<sequence length="70" mass="7958">MNFISLQSQICEADNLNCREVILKVPVEPSSKETIDYSEYSGFFFVSFSATVSLWFFAKTVGLILKQIRA</sequence>
<accession>A0AAX3FH05</accession>
<dbReference type="GeneID" id="92744902"/>
<protein>
    <submittedName>
        <fullName evidence="2">Uncharacterized protein</fullName>
    </submittedName>
</protein>
<dbReference type="EMBL" id="LR134310">
    <property type="protein sequence ID" value="VEE93160.1"/>
    <property type="molecule type" value="Genomic_DNA"/>
</dbReference>
<evidence type="ECO:0000313" key="2">
    <source>
        <dbReference type="EMBL" id="VEE88903.1"/>
    </source>
</evidence>
<name>A0AAX3FH05_ACTEU</name>
<keyword evidence="1" id="KW-1133">Transmembrane helix</keyword>
<dbReference type="EMBL" id="LR134310">
    <property type="protein sequence ID" value="VEE93146.1"/>
    <property type="molecule type" value="Genomic_DNA"/>
</dbReference>
<keyword evidence="1" id="KW-0812">Transmembrane</keyword>
<proteinExistence type="predicted"/>
<evidence type="ECO:0000256" key="1">
    <source>
        <dbReference type="SAM" id="Phobius"/>
    </source>
</evidence>
<dbReference type="EMBL" id="LR134310">
    <property type="protein sequence ID" value="VEE88903.1"/>
    <property type="molecule type" value="Genomic_DNA"/>
</dbReference>
<evidence type="ECO:0000313" key="5">
    <source>
        <dbReference type="Proteomes" id="UP000268529"/>
    </source>
</evidence>
<keyword evidence="1" id="KW-0472">Membrane</keyword>
<evidence type="ECO:0000313" key="3">
    <source>
        <dbReference type="EMBL" id="VEE93146.1"/>
    </source>
</evidence>
<gene>
    <name evidence="2" type="ORF">NCTC8529_00013</name>
    <name evidence="3" type="ORF">NCTC8529_02295</name>
    <name evidence="4" type="ORF">NCTC8529_02309</name>
</gene>